<evidence type="ECO:0000313" key="3">
    <source>
        <dbReference type="Proteomes" id="UP001377972"/>
    </source>
</evidence>
<comment type="caution">
    <text evidence="2">The sequence shown here is derived from an EMBL/GenBank/DDBJ whole genome shotgun (WGS) entry which is preliminary data.</text>
</comment>
<sequence>METISGSSLLFKTSIVISIFLSGYFLLNFFFYLSDNIVFPSDGVFAGFYNIRFFNQLQLIFIFYSLFFIKNKKYQSIALISLTLNLLIIFISSARGVLLATIITLFLGYYIKIIKIKELNFIFKALTLSILLYILYLYLQPPNSFDKSLFRETSSGRIEMWIETIRGFDIKTLFVGNGAGTYSYTKYSLSHPHNIFLSLIHDWGLLFTITLMYILNKVISKSIKHIKEKKHTNGFKISFLTLISLLLLSFVSGTLVMPMSQIFVFLSIGFLLGSTNTKNLLEKPKSNIYYSIYMVIGAYLILSAISFNCLSDFPFGPNFWSNGQVSLSNCELFQ</sequence>
<feature type="transmembrane region" description="Helical" evidence="1">
    <location>
        <begin position="195"/>
        <end position="216"/>
    </location>
</feature>
<evidence type="ECO:0008006" key="4">
    <source>
        <dbReference type="Google" id="ProtNLM"/>
    </source>
</evidence>
<proteinExistence type="predicted"/>
<keyword evidence="1" id="KW-0472">Membrane</keyword>
<dbReference type="InterPro" id="IPR051533">
    <property type="entry name" value="WaaL-like"/>
</dbReference>
<protein>
    <recommendedName>
        <fullName evidence="4">O-Antigen ligase</fullName>
    </recommendedName>
</protein>
<dbReference type="RefSeq" id="WP_339980758.1">
    <property type="nucleotide sequence ID" value="NZ_JAQPZS010000006.1"/>
</dbReference>
<keyword evidence="3" id="KW-1185">Reference proteome</keyword>
<reference evidence="2 3" key="1">
    <citation type="submission" date="2023-01" db="EMBL/GenBank/DDBJ databases">
        <title>Trichodesmium-associated heterotrophic epibiont bacteria.</title>
        <authorList>
            <person name="Cleveland C.S."/>
            <person name="Webb E.A."/>
        </authorList>
    </citation>
    <scope>NUCLEOTIDE SEQUENCE [LARGE SCALE GENOMIC DNA]</scope>
    <source>
        <strain evidence="2 3">USCH2</strain>
    </source>
</reference>
<feature type="transmembrane region" description="Helical" evidence="1">
    <location>
        <begin position="288"/>
        <end position="307"/>
    </location>
</feature>
<feature type="transmembrane region" description="Helical" evidence="1">
    <location>
        <begin position="9"/>
        <end position="33"/>
    </location>
</feature>
<keyword evidence="1" id="KW-0812">Transmembrane</keyword>
<accession>A0ABU8SSZ7</accession>
<dbReference type="EMBL" id="JAQPZS010000006">
    <property type="protein sequence ID" value="MEJ6496174.1"/>
    <property type="molecule type" value="Genomic_DNA"/>
</dbReference>
<feature type="transmembrane region" description="Helical" evidence="1">
    <location>
        <begin position="53"/>
        <end position="69"/>
    </location>
</feature>
<feature type="transmembrane region" description="Helical" evidence="1">
    <location>
        <begin position="121"/>
        <end position="139"/>
    </location>
</feature>
<evidence type="ECO:0000313" key="2">
    <source>
        <dbReference type="EMBL" id="MEJ6496174.1"/>
    </source>
</evidence>
<organism evidence="2 3">
    <name type="scientific">Pseudoalteromonas lipolytica</name>
    <dbReference type="NCBI Taxonomy" id="570156"/>
    <lineage>
        <taxon>Bacteria</taxon>
        <taxon>Pseudomonadati</taxon>
        <taxon>Pseudomonadota</taxon>
        <taxon>Gammaproteobacteria</taxon>
        <taxon>Alteromonadales</taxon>
        <taxon>Pseudoalteromonadaceae</taxon>
        <taxon>Pseudoalteromonas</taxon>
    </lineage>
</organism>
<keyword evidence="1" id="KW-1133">Transmembrane helix</keyword>
<feature type="transmembrane region" description="Helical" evidence="1">
    <location>
        <begin position="97"/>
        <end position="114"/>
    </location>
</feature>
<dbReference type="PANTHER" id="PTHR37422">
    <property type="entry name" value="TEICHURONIC ACID BIOSYNTHESIS PROTEIN TUAE"/>
    <property type="match status" value="1"/>
</dbReference>
<name>A0ABU8SSZ7_9GAMM</name>
<feature type="transmembrane region" description="Helical" evidence="1">
    <location>
        <begin position="262"/>
        <end position="281"/>
    </location>
</feature>
<evidence type="ECO:0000256" key="1">
    <source>
        <dbReference type="SAM" id="Phobius"/>
    </source>
</evidence>
<feature type="transmembrane region" description="Helical" evidence="1">
    <location>
        <begin position="76"/>
        <end position="91"/>
    </location>
</feature>
<dbReference type="Proteomes" id="UP001377972">
    <property type="component" value="Unassembled WGS sequence"/>
</dbReference>
<dbReference type="PANTHER" id="PTHR37422:SF17">
    <property type="entry name" value="O-ANTIGEN LIGASE"/>
    <property type="match status" value="1"/>
</dbReference>
<feature type="transmembrane region" description="Helical" evidence="1">
    <location>
        <begin position="237"/>
        <end position="256"/>
    </location>
</feature>
<gene>
    <name evidence="2" type="ORF">PQI24_09015</name>
</gene>